<feature type="chain" id="PRO_5016338458" evidence="9">
    <location>
        <begin position="22"/>
        <end position="450"/>
    </location>
</feature>
<dbReference type="InterPro" id="IPR050790">
    <property type="entry name" value="ExbB/TolQ_transport"/>
</dbReference>
<evidence type="ECO:0000256" key="5">
    <source>
        <dbReference type="ARBA" id="ARBA00023136"/>
    </source>
</evidence>
<evidence type="ECO:0000256" key="7">
    <source>
        <dbReference type="SAM" id="Coils"/>
    </source>
</evidence>
<name>A0A316G119_9GAMM</name>
<keyword evidence="9" id="KW-0732">Signal</keyword>
<dbReference type="PANTHER" id="PTHR30625:SF11">
    <property type="entry name" value="MOTA_TOLQ_EXBB PROTON CHANNEL DOMAIN-CONTAINING PROTEIN"/>
    <property type="match status" value="1"/>
</dbReference>
<keyword evidence="3 8" id="KW-0812">Transmembrane</keyword>
<evidence type="ECO:0000313" key="12">
    <source>
        <dbReference type="Proteomes" id="UP000245790"/>
    </source>
</evidence>
<evidence type="ECO:0000256" key="1">
    <source>
        <dbReference type="ARBA" id="ARBA00004651"/>
    </source>
</evidence>
<keyword evidence="4 8" id="KW-1133">Transmembrane helix</keyword>
<feature type="transmembrane region" description="Helical" evidence="8">
    <location>
        <begin position="399"/>
        <end position="424"/>
    </location>
</feature>
<keyword evidence="5 8" id="KW-0472">Membrane</keyword>
<dbReference type="Pfam" id="PF01618">
    <property type="entry name" value="MotA_ExbB"/>
    <property type="match status" value="1"/>
</dbReference>
<keyword evidence="6" id="KW-0653">Protein transport</keyword>
<dbReference type="GO" id="GO:0017038">
    <property type="term" value="P:protein import"/>
    <property type="evidence" value="ECO:0007669"/>
    <property type="project" value="TreeGrafter"/>
</dbReference>
<accession>A0A316G119</accession>
<dbReference type="InterPro" id="IPR017270">
    <property type="entry name" value="MotA/TolQ/ExbB-rel"/>
</dbReference>
<evidence type="ECO:0000256" key="8">
    <source>
        <dbReference type="SAM" id="Phobius"/>
    </source>
</evidence>
<evidence type="ECO:0000259" key="10">
    <source>
        <dbReference type="Pfam" id="PF01618"/>
    </source>
</evidence>
<evidence type="ECO:0000256" key="4">
    <source>
        <dbReference type="ARBA" id="ARBA00022989"/>
    </source>
</evidence>
<feature type="coiled-coil region" evidence="7">
    <location>
        <begin position="45"/>
        <end position="86"/>
    </location>
</feature>
<dbReference type="InterPro" id="IPR002898">
    <property type="entry name" value="MotA_ExbB_proton_chnl"/>
</dbReference>
<evidence type="ECO:0000256" key="2">
    <source>
        <dbReference type="ARBA" id="ARBA00022475"/>
    </source>
</evidence>
<feature type="signal peptide" evidence="9">
    <location>
        <begin position="1"/>
        <end position="21"/>
    </location>
</feature>
<feature type="transmembrane region" description="Helical" evidence="8">
    <location>
        <begin position="272"/>
        <end position="297"/>
    </location>
</feature>
<keyword evidence="6" id="KW-0813">Transport</keyword>
<protein>
    <submittedName>
        <fullName evidence="11">Outer membrane transport energization protein ExbB</fullName>
    </submittedName>
</protein>
<comment type="subcellular location">
    <subcellularLocation>
        <location evidence="1">Cell membrane</location>
        <topology evidence="1">Multi-pass membrane protein</topology>
    </subcellularLocation>
    <subcellularLocation>
        <location evidence="6">Membrane</location>
        <topology evidence="6">Multi-pass membrane protein</topology>
    </subcellularLocation>
</comment>
<keyword evidence="2" id="KW-1003">Cell membrane</keyword>
<gene>
    <name evidence="11" type="ORF">C8D97_101352</name>
</gene>
<dbReference type="AlphaFoldDB" id="A0A316G119"/>
<proteinExistence type="inferred from homology"/>
<organism evidence="11 12">
    <name type="scientific">Pleionea mediterranea</name>
    <dbReference type="NCBI Taxonomy" id="523701"/>
    <lineage>
        <taxon>Bacteria</taxon>
        <taxon>Pseudomonadati</taxon>
        <taxon>Pseudomonadota</taxon>
        <taxon>Gammaproteobacteria</taxon>
        <taxon>Oceanospirillales</taxon>
        <taxon>Pleioneaceae</taxon>
        <taxon>Pleionea</taxon>
    </lineage>
</organism>
<dbReference type="PANTHER" id="PTHR30625">
    <property type="entry name" value="PROTEIN TOLQ"/>
    <property type="match status" value="1"/>
</dbReference>
<dbReference type="Proteomes" id="UP000245790">
    <property type="component" value="Unassembled WGS sequence"/>
</dbReference>
<feature type="transmembrane region" description="Helical" evidence="8">
    <location>
        <begin position="357"/>
        <end position="379"/>
    </location>
</feature>
<sequence>MKMNKVILTSLLTAAFSLTQAAEVQKADSLDQLLNIVKNAERVESRETQQRIQRFRSEKNQQQKLLNDAKAELVREEERSDRLKKQFDTNEVQLGEMAEQLRIKLGNLGEAVGVVRQVSADAAATISNSIVSAQYPGRAEVLTELAGRKEIPTIPELRRLWLELQTEMTEQGKVVTFETQLLDKTGAQVVKPVTRVGTFNLIGDTEYLNYNRRTNNVEEIAKQPKKPTGVLSIIDDYTSASGFSLFPIDPSQGAIVNTEKNRETWPERVENYAGIVGFAIIVVLAIGLIIALERLGVLSATGAKMKKQAKSSTPGNNPLGRVMSVYMANKDDSFENLELKLDEAVLKELPKLEARISIIKIFAAVSPLMGLLGTVTGMIETFQGITLYGAGDTSVMAGGISSALITTVLGIVAAIPLILLHAIVSGKSKNLVHMLEEQSAGLVAQHTEGK</sequence>
<dbReference type="GO" id="GO:0005886">
    <property type="term" value="C:plasma membrane"/>
    <property type="evidence" value="ECO:0007669"/>
    <property type="project" value="UniProtKB-SubCell"/>
</dbReference>
<feature type="domain" description="MotA/TolQ/ExbB proton channel" evidence="10">
    <location>
        <begin position="318"/>
        <end position="436"/>
    </location>
</feature>
<dbReference type="PIRSF" id="PIRSF037714">
    <property type="entry name" value="TolR"/>
    <property type="match status" value="1"/>
</dbReference>
<comment type="similarity">
    <text evidence="6">Belongs to the exbB/tolQ family.</text>
</comment>
<keyword evidence="7" id="KW-0175">Coiled coil</keyword>
<evidence type="ECO:0000256" key="6">
    <source>
        <dbReference type="RuleBase" id="RU004057"/>
    </source>
</evidence>
<evidence type="ECO:0000256" key="3">
    <source>
        <dbReference type="ARBA" id="ARBA00022692"/>
    </source>
</evidence>
<dbReference type="EMBL" id="QGGU01000001">
    <property type="protein sequence ID" value="PWK54498.1"/>
    <property type="molecule type" value="Genomic_DNA"/>
</dbReference>
<keyword evidence="12" id="KW-1185">Reference proteome</keyword>
<reference evidence="11 12" key="1">
    <citation type="submission" date="2018-05" db="EMBL/GenBank/DDBJ databases">
        <title>Genomic Encyclopedia of Type Strains, Phase IV (KMG-IV): sequencing the most valuable type-strain genomes for metagenomic binning, comparative biology and taxonomic classification.</title>
        <authorList>
            <person name="Goeker M."/>
        </authorList>
    </citation>
    <scope>NUCLEOTIDE SEQUENCE [LARGE SCALE GENOMIC DNA]</scope>
    <source>
        <strain evidence="11 12">DSM 25350</strain>
    </source>
</reference>
<evidence type="ECO:0000256" key="9">
    <source>
        <dbReference type="SAM" id="SignalP"/>
    </source>
</evidence>
<comment type="caution">
    <text evidence="11">The sequence shown here is derived from an EMBL/GenBank/DDBJ whole genome shotgun (WGS) entry which is preliminary data.</text>
</comment>
<evidence type="ECO:0000313" key="11">
    <source>
        <dbReference type="EMBL" id="PWK54498.1"/>
    </source>
</evidence>